<dbReference type="GO" id="GO:0032259">
    <property type="term" value="P:methylation"/>
    <property type="evidence" value="ECO:0007669"/>
    <property type="project" value="InterPro"/>
</dbReference>
<reference evidence="5" key="1">
    <citation type="submission" date="2016-02" db="EMBL/GenBank/DDBJ databases">
        <authorList>
            <person name="Sanders J.G."/>
            <person name="Lin J.Y."/>
            <person name="Wertz J.T."/>
            <person name="Russell J.A."/>
            <person name="Moreau C.S."/>
            <person name="Powell S."/>
        </authorList>
    </citation>
    <scope>NUCLEOTIDE SEQUENCE [LARGE SCALE GENOMIC DNA]</scope>
    <source>
        <strain evidence="5">CAG34</strain>
    </source>
</reference>
<dbReference type="InterPro" id="IPR011335">
    <property type="entry name" value="Restrct_endonuc-II-like"/>
</dbReference>
<dbReference type="InterPro" id="IPR029063">
    <property type="entry name" value="SAM-dependent_MTases_sf"/>
</dbReference>
<name>A0A139SKQ1_9BACT</name>
<dbReference type="PANTHER" id="PTHR47396:SF1">
    <property type="entry name" value="ATP-DEPENDENT HELICASE IRC3-RELATED"/>
    <property type="match status" value="1"/>
</dbReference>
<dbReference type="InterPro" id="IPR014001">
    <property type="entry name" value="Helicase_ATP-bd"/>
</dbReference>
<dbReference type="GO" id="GO:0016787">
    <property type="term" value="F:hydrolase activity"/>
    <property type="evidence" value="ECO:0007669"/>
    <property type="project" value="InterPro"/>
</dbReference>
<feature type="domain" description="Helicase ATP-binding" evidence="2">
    <location>
        <begin position="201"/>
        <end position="411"/>
    </location>
</feature>
<dbReference type="SUPFAM" id="SSF53335">
    <property type="entry name" value="S-adenosyl-L-methionine-dependent methyltransferases"/>
    <property type="match status" value="1"/>
</dbReference>
<dbReference type="Gene3D" id="3.40.1350.10">
    <property type="match status" value="1"/>
</dbReference>
<organism evidence="4 5">
    <name type="scientific">Cephaloticoccus primus</name>
    <dbReference type="NCBI Taxonomy" id="1548207"/>
    <lineage>
        <taxon>Bacteria</taxon>
        <taxon>Pseudomonadati</taxon>
        <taxon>Verrucomicrobiota</taxon>
        <taxon>Opitutia</taxon>
        <taxon>Opitutales</taxon>
        <taxon>Opitutaceae</taxon>
        <taxon>Cephaloticoccus</taxon>
    </lineage>
</organism>
<dbReference type="Pfam" id="PF18135">
    <property type="entry name" value="Type_ISP_C"/>
    <property type="match status" value="2"/>
</dbReference>
<evidence type="ECO:0000313" key="4">
    <source>
        <dbReference type="EMBL" id="KXU35141.1"/>
    </source>
</evidence>
<proteinExistence type="predicted"/>
<dbReference type="InterPro" id="IPR011856">
    <property type="entry name" value="tRNA_endonuc-like_dom_sf"/>
</dbReference>
<dbReference type="SMART" id="SM00487">
    <property type="entry name" value="DEXDc"/>
    <property type="match status" value="1"/>
</dbReference>
<dbReference type="GO" id="GO:0005829">
    <property type="term" value="C:cytosol"/>
    <property type="evidence" value="ECO:0007669"/>
    <property type="project" value="TreeGrafter"/>
</dbReference>
<comment type="caution">
    <text evidence="4">The sequence shown here is derived from an EMBL/GenBank/DDBJ whole genome shotgun (WGS) entry which is preliminary data.</text>
</comment>
<dbReference type="SUPFAM" id="SSF52980">
    <property type="entry name" value="Restriction endonuclease-like"/>
    <property type="match status" value="1"/>
</dbReference>
<dbReference type="PROSITE" id="PS51192">
    <property type="entry name" value="HELICASE_ATP_BIND_1"/>
    <property type="match status" value="1"/>
</dbReference>
<dbReference type="GO" id="GO:0003677">
    <property type="term" value="F:DNA binding"/>
    <property type="evidence" value="ECO:0007669"/>
    <property type="project" value="InterPro"/>
</dbReference>
<dbReference type="InterPro" id="IPR011639">
    <property type="entry name" value="MethylTrfase_TaqI-like_dom"/>
</dbReference>
<dbReference type="Gene3D" id="3.40.50.150">
    <property type="entry name" value="Vaccinia Virus protein VP39"/>
    <property type="match status" value="1"/>
</dbReference>
<dbReference type="OrthoDB" id="176441at2"/>
<dbReference type="Proteomes" id="UP000070058">
    <property type="component" value="Unassembled WGS sequence"/>
</dbReference>
<evidence type="ECO:0000259" key="3">
    <source>
        <dbReference type="PROSITE" id="PS51194"/>
    </source>
</evidence>
<dbReference type="PROSITE" id="PS00092">
    <property type="entry name" value="N6_MTASE"/>
    <property type="match status" value="1"/>
</dbReference>
<dbReference type="SMART" id="SM00490">
    <property type="entry name" value="HELICc"/>
    <property type="match status" value="1"/>
</dbReference>
<dbReference type="Pfam" id="PF04851">
    <property type="entry name" value="ResIII"/>
    <property type="match status" value="1"/>
</dbReference>
<feature type="domain" description="Helicase C-terminal" evidence="3">
    <location>
        <begin position="531"/>
        <end position="691"/>
    </location>
</feature>
<sequence length="1713" mass="191152">MSTSQPAAAPQPTATALQKLLESIRQTARHESEKGRLFERLVTDYLSHEPGFRALYAQVQPYAAWAKEQSQWELNPNDTGIDLVATTHAGEHHAVQCKCYAADRVISKPDIDSFMSASGHRAFSARLLIDTTCKPLGSNAEQMLQQQQIPATRINLEALETSAIDWARYALPQAPATPAAVFLKPKNQSRPHQQAAIADVLHGLRQHPRGKLIMACGSGKTFTALRIAEATASPEGHILFLVPSLALLSQTLTEWTQQSTLPITAFAVCSDTEVGSGTKPAHTSDTEQGDHFRLSLHELAYPATTRASALAMQHAARRRPASMTVIFSTYHSLGVIERAQKEHGLPPFDLVICDEAHRTTGQTWEGDEESHFVRIHDNTAIRATKRLYMTATPRIYDAESQQQTQKAKDLTLYSMDDEAIYGPTFHALTFSAAVEQKLLVPYKVIVLTIEEKEINERVQKLLTDENNSLRMDDAAKIIGCFKALAKEGLADLSDDPAPMRRAVAFCQIIDRERGANTGKGGGRSNKTAARQIAQMFGAVVEEYQNTASPEEKATQRSMRLRCEADYVHGGMGAAEKTQKINWLKDDSADDTCRILTNVRCLSEGVDVPALDAVLFLTPRNSQVEVVQSVGRVMRKAPDKKRGYIILPVVIPSGIEPHRALNDNKTYKVVWQVLQALRSHDDEFDRFINRIELLGSDPQRIEIVAVTGLAARKPRQSGGDKPIIDTRTDTGIGTAPPQPPPDEQTQIRFPTGELERAILAKVVQKVGNRDHWEQWAQDIGRIAQLQIAQIKTIISDPRRVEAIAAFEQFKAQLHKHINTSIGQDEIVEMLAQHLITKPVFDALFGGDHFSRNNPISLALQTVTDILLADSSLDRERQALDSFYEDVRKRSSGIDDPTARQTLIITLYDQFFAKAFPKVVSKHGIVYTPIEVVDFILHSVTHLLHTHFGKTLESEDVQLLDPFTGTGTFMARLLASGLIAPEHLPRVYQQQLHATEILLLPYYIAAVNIESTFAQHCPGAPYTPFPGILLADTFNIPTEKTETLLENKNDALAANNARRKRQMESKITVIIGNPPYSVGQKSENDQNKNVAYPELDNRIKQTYSARGTATSKKSLVDSYIRAIRWASDRIDPQTGGIIGFVTNAGWLDSAATDGMRKCLTEEFSSLYIFHLRGDIRSEIRGNVKDKKEGGNVFGQGSTTGVVISLLVKTPQHQTGQAGKIHYCDIGDYLSREQKLEKIAELKSIAGIAEQDLWQAITPDEKNDWLNQRSGEFADLLPMGDAKNKNKPANTGIFENFSNGVKTNRDAWCNNPSRAALLENVQRMVSFYEEQRSAFNRQYAQTPTKERKEALAGFIDTDPTKISWTRELLADFAQNKQLTFHPQAAMPTLYRPFSKGWLYYNRMLNNCVYQMPQIFPLPVSGPATEEASGQDGLFAAPEKPTLAQANVENRLICVTGIGARNFSVLMSGCMVDIQLILNGQCFPEYLYNSQGQPKHAITDAALAAFQVHYGKDGTTITKTQIFEYIYAILHSPQYRETFANNLTKELPRIPFAASFEDFCAFAEAGQQLANLHIGYEHAPLDTSVHIDIHKKNCTTLDELQPEDFYVEKMKYGKTEKTQANKTGKDFSVIHYNRHITVRNIPLDAYHYIVNGRPAIDWIIDRQRIRTDKASGIVSDANRYATETLNNPRYPLELLLRLITVSLETRKIVRTLPTFSA</sequence>
<dbReference type="InterPro" id="IPR002052">
    <property type="entry name" value="DNA_methylase_N6_adenine_CS"/>
</dbReference>
<dbReference type="EMBL" id="LSZQ01000052">
    <property type="protein sequence ID" value="KXU35141.1"/>
    <property type="molecule type" value="Genomic_DNA"/>
</dbReference>
<dbReference type="InterPro" id="IPR050742">
    <property type="entry name" value="Helicase_Restrict-Modif_Enz"/>
</dbReference>
<dbReference type="Pfam" id="PF00271">
    <property type="entry name" value="Helicase_C"/>
    <property type="match status" value="1"/>
</dbReference>
<dbReference type="GO" id="GO:0009007">
    <property type="term" value="F:site-specific DNA-methyltransferase (adenine-specific) activity"/>
    <property type="evidence" value="ECO:0007669"/>
    <property type="project" value="UniProtKB-EC"/>
</dbReference>
<dbReference type="InterPro" id="IPR041635">
    <property type="entry name" value="Type_ISP_LLaBIII_C"/>
</dbReference>
<dbReference type="Gene3D" id="3.40.50.300">
    <property type="entry name" value="P-loop containing nucleotide triphosphate hydrolases"/>
    <property type="match status" value="2"/>
</dbReference>
<evidence type="ECO:0000259" key="2">
    <source>
        <dbReference type="PROSITE" id="PS51192"/>
    </source>
</evidence>
<dbReference type="GO" id="GO:0006304">
    <property type="term" value="P:DNA modification"/>
    <property type="evidence" value="ECO:0007669"/>
    <property type="project" value="InterPro"/>
</dbReference>
<evidence type="ECO:0000256" key="1">
    <source>
        <dbReference type="SAM" id="MobiDB-lite"/>
    </source>
</evidence>
<dbReference type="GO" id="GO:0005524">
    <property type="term" value="F:ATP binding"/>
    <property type="evidence" value="ECO:0007669"/>
    <property type="project" value="InterPro"/>
</dbReference>
<accession>A0A139SKQ1</accession>
<dbReference type="InterPro" id="IPR001650">
    <property type="entry name" value="Helicase_C-like"/>
</dbReference>
<feature type="region of interest" description="Disordered" evidence="1">
    <location>
        <begin position="712"/>
        <end position="745"/>
    </location>
</feature>
<evidence type="ECO:0000313" key="5">
    <source>
        <dbReference type="Proteomes" id="UP000070058"/>
    </source>
</evidence>
<dbReference type="PROSITE" id="PS51194">
    <property type="entry name" value="HELICASE_CTER"/>
    <property type="match status" value="1"/>
</dbReference>
<dbReference type="CDD" id="cd18785">
    <property type="entry name" value="SF2_C"/>
    <property type="match status" value="1"/>
</dbReference>
<dbReference type="InterPro" id="IPR039442">
    <property type="entry name" value="Mrr-like_dom"/>
</dbReference>
<dbReference type="Pfam" id="PF22240">
    <property type="entry name" value="ISP_coupler"/>
    <property type="match status" value="1"/>
</dbReference>
<dbReference type="Pfam" id="PF13156">
    <property type="entry name" value="Mrr_cat_2"/>
    <property type="match status" value="1"/>
</dbReference>
<protein>
    <submittedName>
        <fullName evidence="4">Uncharacterized protein</fullName>
    </submittedName>
</protein>
<gene>
    <name evidence="4" type="ORF">AXK11_07250</name>
</gene>
<keyword evidence="5" id="KW-1185">Reference proteome</keyword>
<dbReference type="InterPro" id="IPR053980">
    <property type="entry name" value="ISP_coupler"/>
</dbReference>
<dbReference type="InterPro" id="IPR027417">
    <property type="entry name" value="P-loop_NTPase"/>
</dbReference>
<dbReference type="Pfam" id="PF07669">
    <property type="entry name" value="Eco57I"/>
    <property type="match status" value="1"/>
</dbReference>
<dbReference type="SUPFAM" id="SSF52540">
    <property type="entry name" value="P-loop containing nucleoside triphosphate hydrolases"/>
    <property type="match status" value="1"/>
</dbReference>
<dbReference type="InterPro" id="IPR006935">
    <property type="entry name" value="Helicase/UvrB_N"/>
</dbReference>
<dbReference type="PRINTS" id="PR00507">
    <property type="entry name" value="N12N6MTFRASE"/>
</dbReference>
<dbReference type="RefSeq" id="WP_068630715.1">
    <property type="nucleotide sequence ID" value="NZ_LSZQ01000052.1"/>
</dbReference>
<dbReference type="CDD" id="cd22333">
    <property type="entry name" value="LlaBIII_nuclease-like"/>
    <property type="match status" value="1"/>
</dbReference>
<dbReference type="PANTHER" id="PTHR47396">
    <property type="entry name" value="TYPE I RESTRICTION ENZYME ECOKI R PROTEIN"/>
    <property type="match status" value="1"/>
</dbReference>